<gene>
    <name evidence="2" type="ORF">OXX778_LOCUS22784</name>
</gene>
<protein>
    <submittedName>
        <fullName evidence="2">Uncharacterized protein</fullName>
    </submittedName>
</protein>
<dbReference type="Proteomes" id="UP000663879">
    <property type="component" value="Unassembled WGS sequence"/>
</dbReference>
<feature type="region of interest" description="Disordered" evidence="1">
    <location>
        <begin position="1"/>
        <end position="24"/>
    </location>
</feature>
<proteinExistence type="predicted"/>
<evidence type="ECO:0000256" key="1">
    <source>
        <dbReference type="SAM" id="MobiDB-lite"/>
    </source>
</evidence>
<name>A0A814RTA8_9BILA</name>
<dbReference type="EMBL" id="CAJNOC010010260">
    <property type="protein sequence ID" value="CAF1138211.1"/>
    <property type="molecule type" value="Genomic_DNA"/>
</dbReference>
<dbReference type="AlphaFoldDB" id="A0A814RTA8"/>
<feature type="non-terminal residue" evidence="2">
    <location>
        <position position="1"/>
    </location>
</feature>
<keyword evidence="3" id="KW-1185">Reference proteome</keyword>
<reference evidence="2" key="1">
    <citation type="submission" date="2021-02" db="EMBL/GenBank/DDBJ databases">
        <authorList>
            <person name="Nowell W R."/>
        </authorList>
    </citation>
    <scope>NUCLEOTIDE SEQUENCE</scope>
    <source>
        <strain evidence="2">Ploen Becks lab</strain>
    </source>
</reference>
<sequence length="59" mass="6880">KKGRPKNTHSALQPKETCRDDTRVKGIKSEEEVEGDNCVLKKPRLETFQPFTEFNDKFK</sequence>
<accession>A0A814RTA8</accession>
<evidence type="ECO:0000313" key="2">
    <source>
        <dbReference type="EMBL" id="CAF1138211.1"/>
    </source>
</evidence>
<evidence type="ECO:0000313" key="3">
    <source>
        <dbReference type="Proteomes" id="UP000663879"/>
    </source>
</evidence>
<organism evidence="2 3">
    <name type="scientific">Brachionus calyciflorus</name>
    <dbReference type="NCBI Taxonomy" id="104777"/>
    <lineage>
        <taxon>Eukaryota</taxon>
        <taxon>Metazoa</taxon>
        <taxon>Spiralia</taxon>
        <taxon>Gnathifera</taxon>
        <taxon>Rotifera</taxon>
        <taxon>Eurotatoria</taxon>
        <taxon>Monogononta</taxon>
        <taxon>Pseudotrocha</taxon>
        <taxon>Ploima</taxon>
        <taxon>Brachionidae</taxon>
        <taxon>Brachionus</taxon>
    </lineage>
</organism>
<comment type="caution">
    <text evidence="2">The sequence shown here is derived from an EMBL/GenBank/DDBJ whole genome shotgun (WGS) entry which is preliminary data.</text>
</comment>